<dbReference type="InterPro" id="IPR036928">
    <property type="entry name" value="AS_sf"/>
</dbReference>
<keyword evidence="2" id="KW-0436">Ligase</keyword>
<dbReference type="GO" id="GO:0016874">
    <property type="term" value="F:ligase activity"/>
    <property type="evidence" value="ECO:0007669"/>
    <property type="project" value="UniProtKB-KW"/>
</dbReference>
<dbReference type="Pfam" id="PF01425">
    <property type="entry name" value="Amidase"/>
    <property type="match status" value="1"/>
</dbReference>
<dbReference type="PATRIC" id="fig|507626.3.peg.2496"/>
<dbReference type="EMBL" id="CP014226">
    <property type="protein sequence ID" value="AMD01556.1"/>
    <property type="molecule type" value="Genomic_DNA"/>
</dbReference>
<dbReference type="GO" id="GO:0016740">
    <property type="term" value="F:transferase activity"/>
    <property type="evidence" value="ECO:0007669"/>
    <property type="project" value="UniProtKB-KW"/>
</dbReference>
<keyword evidence="3" id="KW-1185">Reference proteome</keyword>
<dbReference type="STRING" id="507626.LOKO_02496"/>
<dbReference type="PANTHER" id="PTHR11895">
    <property type="entry name" value="TRANSAMIDASE"/>
    <property type="match status" value="1"/>
</dbReference>
<gene>
    <name evidence="2" type="primary">gatA_1</name>
    <name evidence="2" type="ORF">LOKO_02496</name>
</gene>
<evidence type="ECO:0000313" key="3">
    <source>
        <dbReference type="Proteomes" id="UP000063387"/>
    </source>
</evidence>
<dbReference type="PROSITE" id="PS00571">
    <property type="entry name" value="AMIDASES"/>
    <property type="match status" value="1"/>
</dbReference>
<proteinExistence type="predicted"/>
<reference evidence="2 3" key="2">
    <citation type="submission" date="2016-02" db="EMBL/GenBank/DDBJ databases">
        <authorList>
            <person name="Wen L."/>
            <person name="He K."/>
            <person name="Yang H."/>
        </authorList>
    </citation>
    <scope>NUCLEOTIDE SEQUENCE [LARGE SCALE GENOMIC DNA]</scope>
    <source>
        <strain evidence="2 3">AGD 8-3</strain>
    </source>
</reference>
<dbReference type="PANTHER" id="PTHR11895:SF176">
    <property type="entry name" value="AMIDASE AMID-RELATED"/>
    <property type="match status" value="1"/>
</dbReference>
<name>A0A109UM84_9GAMM</name>
<protein>
    <submittedName>
        <fullName evidence="2">Glutamyl-tRNA(Gln) amidotransferase subunit A</fullName>
        <ecNumber evidence="2">6.3.5.-</ecNumber>
    </submittedName>
</protein>
<accession>A0A109UM84</accession>
<evidence type="ECO:0000313" key="2">
    <source>
        <dbReference type="EMBL" id="AMD01556.1"/>
    </source>
</evidence>
<dbReference type="EC" id="6.3.5.-" evidence="2"/>
<evidence type="ECO:0000259" key="1">
    <source>
        <dbReference type="Pfam" id="PF01425"/>
    </source>
</evidence>
<dbReference type="AlphaFoldDB" id="A0A109UM84"/>
<dbReference type="KEGG" id="hco:LOKO_02496"/>
<dbReference type="Gene3D" id="3.90.1300.10">
    <property type="entry name" value="Amidase signature (AS) domain"/>
    <property type="match status" value="1"/>
</dbReference>
<feature type="domain" description="Amidase" evidence="1">
    <location>
        <begin position="25"/>
        <end position="441"/>
    </location>
</feature>
<dbReference type="Proteomes" id="UP000063387">
    <property type="component" value="Chromosome"/>
</dbReference>
<dbReference type="RefSeq" id="WP_144439660.1">
    <property type="nucleotide sequence ID" value="NZ_CP014226.1"/>
</dbReference>
<dbReference type="OrthoDB" id="8872210at2"/>
<dbReference type="SUPFAM" id="SSF75304">
    <property type="entry name" value="Amidase signature (AS) enzymes"/>
    <property type="match status" value="1"/>
</dbReference>
<reference evidence="2 3" key="1">
    <citation type="journal article" date="2016" name="Genome Announc.">
        <title>Draft Genome Sequence of 'Halomonas chromatireducens' Strain AGD 8-3, a Haloalkaliphilic Chromate- and Selenite-Reducing Gammaproteobacterium.</title>
        <authorList>
            <person name="Sharko F.S."/>
            <person name="Shapovalova A.A."/>
            <person name="Tsygankova S.V."/>
            <person name="Komova A.V."/>
            <person name="Boulygina E.S."/>
            <person name="Teslyuk A.B."/>
            <person name="Gotovtsev P.M."/>
            <person name="Namsaraev Z.B."/>
            <person name="Khijniak T.V."/>
            <person name="Nedoluzhko A.V."/>
            <person name="Vasilov R.G."/>
        </authorList>
    </citation>
    <scope>NUCLEOTIDE SEQUENCE [LARGE SCALE GENOMIC DNA]</scope>
    <source>
        <strain evidence="2 3">AGD 8-3</strain>
    </source>
</reference>
<dbReference type="InterPro" id="IPR020556">
    <property type="entry name" value="Amidase_CS"/>
</dbReference>
<organism evidence="2 3">
    <name type="scientific">Halomonas chromatireducens</name>
    <dbReference type="NCBI Taxonomy" id="507626"/>
    <lineage>
        <taxon>Bacteria</taxon>
        <taxon>Pseudomonadati</taxon>
        <taxon>Pseudomonadota</taxon>
        <taxon>Gammaproteobacteria</taxon>
        <taxon>Oceanospirillales</taxon>
        <taxon>Halomonadaceae</taxon>
        <taxon>Halomonas</taxon>
    </lineage>
</organism>
<sequence>MSDPMAWTLKEAASAVRKRKIGCVELVSASLEAARRINRVSNCFIRIDEAFALDSARVADRLAGREQMLMTGIPMAHKDMFHRKDMPCSYGSSPELAQVPKRTSRLLAALDRSGAVQLGSLNMSEFAFGATGHNDHFGTCRNPWNSAYISGGSSSGSGAAVASGAVFAALGSDTGGSVRIPAAACGAVGLKPTHGLLPSDGVMPMSRSLDCFGPIGRTAEDVALMMDCLTSASSGVDARFSRSLEDDVKGLRVGIPENYYYEDIDPTVESLMEESLQHLEQLGCKLVKVKVPGHQELTSLSYIVLGAESAAYHAARFARHEASYGHQTRARLLHGFFIPASAYVQARQLRGLHFKRFMNDVMKQCDVLHTPVFRRPTPTLAETDLGDSLESTKMITNLSHCTRLTNYLGLPALSLPCGFCPSGLPVGFQLVGKPFAESTLLCLAHGHEKVSGIRNLIADGPHLS</sequence>
<keyword evidence="2" id="KW-0808">Transferase</keyword>
<dbReference type="InterPro" id="IPR000120">
    <property type="entry name" value="Amidase"/>
</dbReference>
<dbReference type="InterPro" id="IPR023631">
    <property type="entry name" value="Amidase_dom"/>
</dbReference>